<dbReference type="InterPro" id="IPR036249">
    <property type="entry name" value="Thioredoxin-like_sf"/>
</dbReference>
<dbReference type="InterPro" id="IPR036188">
    <property type="entry name" value="FAD/NAD-bd_sf"/>
</dbReference>
<comment type="similarity">
    <text evidence="2">Belongs to the PheA/TfdB FAD monooxygenase family.</text>
</comment>
<evidence type="ECO:0000256" key="3">
    <source>
        <dbReference type="ARBA" id="ARBA00022630"/>
    </source>
</evidence>
<dbReference type="OrthoDB" id="3647401at2"/>
<dbReference type="Gene3D" id="3.50.50.60">
    <property type="entry name" value="FAD/NAD(P)-binding domain"/>
    <property type="match status" value="1"/>
</dbReference>
<dbReference type="PANTHER" id="PTHR43004">
    <property type="entry name" value="TRK SYSTEM POTASSIUM UPTAKE PROTEIN"/>
    <property type="match status" value="1"/>
</dbReference>
<evidence type="ECO:0000256" key="1">
    <source>
        <dbReference type="ARBA" id="ARBA00001974"/>
    </source>
</evidence>
<dbReference type="RefSeq" id="WP_124815874.1">
    <property type="nucleotide sequence ID" value="NZ_QDGB01000141.1"/>
</dbReference>
<dbReference type="EMBL" id="QDGB01000141">
    <property type="protein sequence ID" value="RQX19804.1"/>
    <property type="molecule type" value="Genomic_DNA"/>
</dbReference>
<comment type="cofactor">
    <cofactor evidence="1">
        <name>FAD</name>
        <dbReference type="ChEBI" id="CHEBI:57692"/>
    </cofactor>
</comment>
<evidence type="ECO:0000256" key="4">
    <source>
        <dbReference type="ARBA" id="ARBA00022827"/>
    </source>
</evidence>
<keyword evidence="3" id="KW-0285">Flavoprotein</keyword>
<name>A0A3N9Y4F0_9ACTN</name>
<proteinExistence type="inferred from homology"/>
<dbReference type="InterPro" id="IPR002938">
    <property type="entry name" value="FAD-bd"/>
</dbReference>
<dbReference type="SUPFAM" id="SSF52833">
    <property type="entry name" value="Thioredoxin-like"/>
    <property type="match status" value="1"/>
</dbReference>
<dbReference type="PANTHER" id="PTHR43004:SF19">
    <property type="entry name" value="BINDING MONOOXYGENASE, PUTATIVE (JCVI)-RELATED"/>
    <property type="match status" value="1"/>
</dbReference>
<dbReference type="PRINTS" id="PR00420">
    <property type="entry name" value="RNGMNOXGNASE"/>
</dbReference>
<comment type="caution">
    <text evidence="7">The sequence shown here is derived from an EMBL/GenBank/DDBJ whole genome shotgun (WGS) entry which is preliminary data.</text>
</comment>
<dbReference type="AlphaFoldDB" id="A0A3N9Y4F0"/>
<dbReference type="Pfam" id="PF01494">
    <property type="entry name" value="FAD_binding_3"/>
    <property type="match status" value="1"/>
</dbReference>
<dbReference type="Gene3D" id="3.40.30.120">
    <property type="match status" value="1"/>
</dbReference>
<feature type="domain" description="FAD-binding" evidence="6">
    <location>
        <begin position="19"/>
        <end position="364"/>
    </location>
</feature>
<dbReference type="GO" id="GO:0016709">
    <property type="term" value="F:oxidoreductase activity, acting on paired donors, with incorporation or reduction of molecular oxygen, NAD(P)H as one donor, and incorporation of one atom of oxygen"/>
    <property type="evidence" value="ECO:0007669"/>
    <property type="project" value="UniProtKB-ARBA"/>
</dbReference>
<dbReference type="Proteomes" id="UP000278981">
    <property type="component" value="Unassembled WGS sequence"/>
</dbReference>
<evidence type="ECO:0000256" key="2">
    <source>
        <dbReference type="ARBA" id="ARBA00007801"/>
    </source>
</evidence>
<dbReference type="GO" id="GO:0071949">
    <property type="term" value="F:FAD binding"/>
    <property type="evidence" value="ECO:0007669"/>
    <property type="project" value="InterPro"/>
</dbReference>
<dbReference type="Gene3D" id="3.30.70.2450">
    <property type="match status" value="1"/>
</dbReference>
<accession>A0A3N9Y4F0</accession>
<evidence type="ECO:0000313" key="7">
    <source>
        <dbReference type="EMBL" id="RQX19804.1"/>
    </source>
</evidence>
<sequence>MSEVPFGRPHLRTDAVPAVDVLIVGAGPTGLTLAVDLARRGVRAVLIEAAPALPRQSRGKGLQPRSLEVLDDLGVVDAVLGHGQSRQDITLYRDGRRLARIPAGLAEPRADLPYPNIVMIPQWRTTTLLARRLHELGSAIRFNTRLESFSAGDDAVRAVVTTPDGGREGLTARYLVGCDGAHSIVRRTLDLEFAASSDETQRYLLGDVTVPGWHPEVDGAVRSHAWLGTDGSFLGLAGLPETGQWQIGASITAGDDLEPTLEALQRLWDERTGHPQVRLSDATWLSNFRVNVRMVEDYRRGRVLLAGDSAHVHPPTGGQGMNTGIQDAYNLGWKLAACLNGHDDTLLDTYPAERLPVARRALAQSTNILDVVTNRNPLVRFAVQRLLLPLLSRPSINRRLTARVSQIDIGYHDGPLADDELSGGRVRPGDRAPDAHLVDAATGQPLRLFDLLRGPQWTLLLVGDASAGRLDCDALPDEVHTCLITPARSTSFSGPVVIDRDGTFRRAYRAKPGTALLIRPDGYLHWRAHAPRADAVAKHVLGAGAHPPPAAATRRQAGTGEGRDTEEG</sequence>
<gene>
    <name evidence="7" type="ORF">DDE19_02780</name>
</gene>
<dbReference type="InterPro" id="IPR050641">
    <property type="entry name" value="RIFMO-like"/>
</dbReference>
<evidence type="ECO:0000313" key="8">
    <source>
        <dbReference type="Proteomes" id="UP000278981"/>
    </source>
</evidence>
<feature type="region of interest" description="Disordered" evidence="5">
    <location>
        <begin position="543"/>
        <end position="568"/>
    </location>
</feature>
<protein>
    <recommendedName>
        <fullName evidence="6">FAD-binding domain-containing protein</fullName>
    </recommendedName>
</protein>
<dbReference type="SUPFAM" id="SSF51905">
    <property type="entry name" value="FAD/NAD(P)-binding domain"/>
    <property type="match status" value="1"/>
</dbReference>
<reference evidence="7 8" key="1">
    <citation type="submission" date="2018-04" db="EMBL/GenBank/DDBJ databases">
        <title>Micromonosporas from Atacama Desert.</title>
        <authorList>
            <person name="Carro L."/>
            <person name="Klenk H.-P."/>
            <person name="Goodfellow M."/>
        </authorList>
    </citation>
    <scope>NUCLEOTIDE SEQUENCE [LARGE SCALE GENOMIC DNA]</scope>
    <source>
        <strain evidence="7 8">LB19</strain>
    </source>
</reference>
<dbReference type="Pfam" id="PF21274">
    <property type="entry name" value="Rng_hyd_C"/>
    <property type="match status" value="1"/>
</dbReference>
<organism evidence="7 8">
    <name type="scientific">Micromonospora ureilytica</name>
    <dbReference type="NCBI Taxonomy" id="709868"/>
    <lineage>
        <taxon>Bacteria</taxon>
        <taxon>Bacillati</taxon>
        <taxon>Actinomycetota</taxon>
        <taxon>Actinomycetes</taxon>
        <taxon>Micromonosporales</taxon>
        <taxon>Micromonosporaceae</taxon>
        <taxon>Micromonospora</taxon>
    </lineage>
</organism>
<dbReference type="NCBIfam" id="NF004832">
    <property type="entry name" value="PRK06184.1"/>
    <property type="match status" value="1"/>
</dbReference>
<evidence type="ECO:0000259" key="6">
    <source>
        <dbReference type="Pfam" id="PF01494"/>
    </source>
</evidence>
<keyword evidence="4" id="KW-0274">FAD</keyword>
<evidence type="ECO:0000256" key="5">
    <source>
        <dbReference type="SAM" id="MobiDB-lite"/>
    </source>
</evidence>